<accession>A0A934STJ8</accession>
<protein>
    <submittedName>
        <fullName evidence="2">Uncharacterized protein</fullName>
    </submittedName>
</protein>
<dbReference type="AlphaFoldDB" id="A0A934STJ8"/>
<dbReference type="EMBL" id="JAEPBG010000007">
    <property type="protein sequence ID" value="MBK4736350.1"/>
    <property type="molecule type" value="Genomic_DNA"/>
</dbReference>
<comment type="caution">
    <text evidence="2">The sequence shown here is derived from an EMBL/GenBank/DDBJ whole genome shotgun (WGS) entry which is preliminary data.</text>
</comment>
<reference evidence="2" key="1">
    <citation type="submission" date="2021-01" db="EMBL/GenBank/DDBJ databases">
        <title>Genome sequence of strain Noviherbaspirillum sp. DKR-6.</title>
        <authorList>
            <person name="Chaudhary D.K."/>
        </authorList>
    </citation>
    <scope>NUCLEOTIDE SEQUENCE</scope>
    <source>
        <strain evidence="2">DKR-6</strain>
    </source>
</reference>
<gene>
    <name evidence="2" type="ORF">JJB74_17145</name>
</gene>
<dbReference type="Proteomes" id="UP000622890">
    <property type="component" value="Unassembled WGS sequence"/>
</dbReference>
<organism evidence="2 3">
    <name type="scientific">Noviherbaspirillum pedocola</name>
    <dbReference type="NCBI Taxonomy" id="2801341"/>
    <lineage>
        <taxon>Bacteria</taxon>
        <taxon>Pseudomonadati</taxon>
        <taxon>Pseudomonadota</taxon>
        <taxon>Betaproteobacteria</taxon>
        <taxon>Burkholderiales</taxon>
        <taxon>Oxalobacteraceae</taxon>
        <taxon>Noviherbaspirillum</taxon>
    </lineage>
</organism>
<dbReference type="RefSeq" id="WP_200593724.1">
    <property type="nucleotide sequence ID" value="NZ_JAEPBG010000007.1"/>
</dbReference>
<keyword evidence="3" id="KW-1185">Reference proteome</keyword>
<evidence type="ECO:0000256" key="1">
    <source>
        <dbReference type="SAM" id="MobiDB-lite"/>
    </source>
</evidence>
<sequence>MDSATDSRPTTTAHTTPAWLSTSFQPTPSLLLRSRSAPTLLIRHDAASQARARLLAHPLVRGVGGSGETFHALRAMAAGRKVVLPLFWGFRKLDDARPGLHGAERHTMRAYIDLVASLGQQCQSVLILADEHARHNGIDEATWRPYYAAVAEHAASLGLQVRYLSDIFKSLGICRAGLEEAGRLLVERPRGEKREGAIRLTGGEWSQLKRHAEHLCKRFPEQFPPPRGESKKRALYDPRALAYARFRAAEGQILLPRLTRAFDGAAVLPVHVTGPESERIGVRGLAIMAKDEHGANTVHIPWK</sequence>
<feature type="region of interest" description="Disordered" evidence="1">
    <location>
        <begin position="1"/>
        <end position="20"/>
    </location>
</feature>
<proteinExistence type="predicted"/>
<evidence type="ECO:0000313" key="2">
    <source>
        <dbReference type="EMBL" id="MBK4736350.1"/>
    </source>
</evidence>
<name>A0A934STJ8_9BURK</name>
<evidence type="ECO:0000313" key="3">
    <source>
        <dbReference type="Proteomes" id="UP000622890"/>
    </source>
</evidence>